<dbReference type="GO" id="GO:0015098">
    <property type="term" value="F:molybdate ion transmembrane transporter activity"/>
    <property type="evidence" value="ECO:0007669"/>
    <property type="project" value="UniProtKB-UniRule"/>
</dbReference>
<comment type="caution">
    <text evidence="12">The sequence shown here is derived from an EMBL/GenBank/DDBJ whole genome shotgun (WGS) entry which is preliminary data.</text>
</comment>
<dbReference type="RefSeq" id="WP_061995369.1">
    <property type="nucleotide sequence ID" value="NZ_JAAGPU010000025.1"/>
</dbReference>
<evidence type="ECO:0000256" key="4">
    <source>
        <dbReference type="ARBA" id="ARBA00022475"/>
    </source>
</evidence>
<keyword evidence="4 10" id="KW-1003">Cell membrane</keyword>
<evidence type="ECO:0000259" key="11">
    <source>
        <dbReference type="PROSITE" id="PS50928"/>
    </source>
</evidence>
<name>A0A6M0H4W1_9CLOT</name>
<dbReference type="InterPro" id="IPR000515">
    <property type="entry name" value="MetI-like"/>
</dbReference>
<dbReference type="Gene3D" id="1.10.3720.10">
    <property type="entry name" value="MetI-like"/>
    <property type="match status" value="1"/>
</dbReference>
<comment type="similarity">
    <text evidence="2 10">Belongs to the binding-protein-dependent transport system permease family. CysTW subfamily.</text>
</comment>
<dbReference type="PANTHER" id="PTHR30183:SF3">
    <property type="entry name" value="MOLYBDENUM TRANSPORT SYSTEM PERMEASE PROTEIN MODB"/>
    <property type="match status" value="1"/>
</dbReference>
<accession>A0A6M0H4W1</accession>
<proteinExistence type="inferred from homology"/>
<feature type="transmembrane region" description="Helical" evidence="9">
    <location>
        <begin position="131"/>
        <end position="153"/>
    </location>
</feature>
<comment type="subcellular location">
    <subcellularLocation>
        <location evidence="1 9">Cell membrane</location>
        <topology evidence="1 9">Multi-pass membrane protein</topology>
    </subcellularLocation>
</comment>
<keyword evidence="7 9" id="KW-1133">Transmembrane helix</keyword>
<dbReference type="EMBL" id="JAAGPU010000025">
    <property type="protein sequence ID" value="NEU05735.1"/>
    <property type="molecule type" value="Genomic_DNA"/>
</dbReference>
<dbReference type="GO" id="GO:0005886">
    <property type="term" value="C:plasma membrane"/>
    <property type="evidence" value="ECO:0007669"/>
    <property type="project" value="UniProtKB-SubCell"/>
</dbReference>
<dbReference type="PROSITE" id="PS50928">
    <property type="entry name" value="ABC_TM1"/>
    <property type="match status" value="1"/>
</dbReference>
<evidence type="ECO:0000256" key="3">
    <source>
        <dbReference type="ARBA" id="ARBA00022448"/>
    </source>
</evidence>
<dbReference type="PANTHER" id="PTHR30183">
    <property type="entry name" value="MOLYBDENUM TRANSPORT SYSTEM PERMEASE PROTEIN MODB"/>
    <property type="match status" value="1"/>
</dbReference>
<dbReference type="NCBIfam" id="TIGR02141">
    <property type="entry name" value="modB_ABC"/>
    <property type="match status" value="1"/>
</dbReference>
<dbReference type="SUPFAM" id="SSF161098">
    <property type="entry name" value="MetI-like"/>
    <property type="match status" value="1"/>
</dbReference>
<evidence type="ECO:0000256" key="6">
    <source>
        <dbReference type="ARBA" id="ARBA00022692"/>
    </source>
</evidence>
<evidence type="ECO:0000256" key="7">
    <source>
        <dbReference type="ARBA" id="ARBA00022989"/>
    </source>
</evidence>
<feature type="transmembrane region" description="Helical" evidence="9">
    <location>
        <begin position="51"/>
        <end position="71"/>
    </location>
</feature>
<evidence type="ECO:0000256" key="1">
    <source>
        <dbReference type="ARBA" id="ARBA00004651"/>
    </source>
</evidence>
<feature type="transmembrane region" description="Helical" evidence="9">
    <location>
        <begin position="83"/>
        <end position="103"/>
    </location>
</feature>
<comment type="function">
    <text evidence="10">Part of the binding-protein-dependent transport system for molybdenum; probably responsible for the translocation of the substrate across the membrane.</text>
</comment>
<gene>
    <name evidence="12" type="primary">modB</name>
    <name evidence="12" type="ORF">G3M99_12930</name>
</gene>
<evidence type="ECO:0000256" key="10">
    <source>
        <dbReference type="RuleBase" id="RU365097"/>
    </source>
</evidence>
<evidence type="ECO:0000256" key="9">
    <source>
        <dbReference type="RuleBase" id="RU363032"/>
    </source>
</evidence>
<keyword evidence="3 9" id="KW-0813">Transport</keyword>
<dbReference type="AlphaFoldDB" id="A0A6M0H4W1"/>
<organism evidence="12 13">
    <name type="scientific">Clostridium senegalense</name>
    <dbReference type="NCBI Taxonomy" id="1465809"/>
    <lineage>
        <taxon>Bacteria</taxon>
        <taxon>Bacillati</taxon>
        <taxon>Bacillota</taxon>
        <taxon>Clostridia</taxon>
        <taxon>Eubacteriales</taxon>
        <taxon>Clostridiaceae</taxon>
        <taxon>Clostridium</taxon>
    </lineage>
</organism>
<keyword evidence="5 10" id="KW-0500">Molybdenum</keyword>
<dbReference type="InterPro" id="IPR011867">
    <property type="entry name" value="ModB_ABC"/>
</dbReference>
<feature type="domain" description="ABC transmembrane type-1" evidence="11">
    <location>
        <begin position="6"/>
        <end position="208"/>
    </location>
</feature>
<dbReference type="CDD" id="cd06261">
    <property type="entry name" value="TM_PBP2"/>
    <property type="match status" value="1"/>
</dbReference>
<feature type="transmembrane region" description="Helical" evidence="9">
    <location>
        <begin position="165"/>
        <end position="184"/>
    </location>
</feature>
<evidence type="ECO:0000313" key="13">
    <source>
        <dbReference type="Proteomes" id="UP000481872"/>
    </source>
</evidence>
<reference evidence="12 13" key="1">
    <citation type="submission" date="2020-02" db="EMBL/GenBank/DDBJ databases">
        <title>Genome assembly of a novel Clostridium senegalense strain.</title>
        <authorList>
            <person name="Gupta T.B."/>
            <person name="Jauregui R."/>
            <person name="Maclean P."/>
            <person name="Nawarathana A."/>
            <person name="Brightwell G."/>
        </authorList>
    </citation>
    <scope>NUCLEOTIDE SEQUENCE [LARGE SCALE GENOMIC DNA]</scope>
    <source>
        <strain evidence="12 13">AGRFS4</strain>
    </source>
</reference>
<dbReference type="Proteomes" id="UP000481872">
    <property type="component" value="Unassembled WGS sequence"/>
</dbReference>
<keyword evidence="8 9" id="KW-0472">Membrane</keyword>
<protein>
    <recommendedName>
        <fullName evidence="10">Molybdenum transport system permease</fullName>
    </recommendedName>
</protein>
<keyword evidence="13" id="KW-1185">Reference proteome</keyword>
<dbReference type="InterPro" id="IPR035906">
    <property type="entry name" value="MetI-like_sf"/>
</dbReference>
<evidence type="ECO:0000256" key="2">
    <source>
        <dbReference type="ARBA" id="ARBA00007069"/>
    </source>
</evidence>
<feature type="transmembrane region" description="Helical" evidence="9">
    <location>
        <begin position="190"/>
        <end position="210"/>
    </location>
</feature>
<evidence type="ECO:0000256" key="8">
    <source>
        <dbReference type="ARBA" id="ARBA00023136"/>
    </source>
</evidence>
<evidence type="ECO:0000313" key="12">
    <source>
        <dbReference type="EMBL" id="NEU05735.1"/>
    </source>
</evidence>
<evidence type="ECO:0000256" key="5">
    <source>
        <dbReference type="ARBA" id="ARBA00022505"/>
    </source>
</evidence>
<dbReference type="Pfam" id="PF00528">
    <property type="entry name" value="BPD_transp_1"/>
    <property type="match status" value="1"/>
</dbReference>
<keyword evidence="6 9" id="KW-0812">Transmembrane</keyword>
<feature type="transmembrane region" description="Helical" evidence="9">
    <location>
        <begin position="12"/>
        <end position="31"/>
    </location>
</feature>
<sequence length="219" mass="24026">MILEPIIISLKVSSISTLITLMLGIFLARIFTKYNFKGKDILETIIMLPMVLPPSVIGYGLLMIIGSNGIIGKIFLELFNKKLIFNITAACIASTIVALPLMYQSVKSAFLNIDILYENVARTLGADERTIFWKVSFPLAFQGIISGIVLAFARSIGEFGATLMVAGNIPGKTQTIPLAIYFAAEGGDNKTANILMTIVIVFSFIIVYGLNRWSKSKKY</sequence>